<organism evidence="2 3">
    <name type="scientific">Tritrichomonas musculus</name>
    <dbReference type="NCBI Taxonomy" id="1915356"/>
    <lineage>
        <taxon>Eukaryota</taxon>
        <taxon>Metamonada</taxon>
        <taxon>Parabasalia</taxon>
        <taxon>Tritrichomonadida</taxon>
        <taxon>Tritrichomonadidae</taxon>
        <taxon>Tritrichomonas</taxon>
    </lineage>
</organism>
<dbReference type="PANTHER" id="PTHR47978">
    <property type="match status" value="1"/>
</dbReference>
<evidence type="ECO:0000256" key="1">
    <source>
        <dbReference type="ARBA" id="ARBA00022741"/>
    </source>
</evidence>
<evidence type="ECO:0000313" key="3">
    <source>
        <dbReference type="Proteomes" id="UP001470230"/>
    </source>
</evidence>
<reference evidence="2 3" key="1">
    <citation type="submission" date="2024-04" db="EMBL/GenBank/DDBJ databases">
        <title>Tritrichomonas musculus Genome.</title>
        <authorList>
            <person name="Alves-Ferreira E."/>
            <person name="Grigg M."/>
            <person name="Lorenzi H."/>
            <person name="Galac M."/>
        </authorList>
    </citation>
    <scope>NUCLEOTIDE SEQUENCE [LARGE SCALE GENOMIC DNA]</scope>
    <source>
        <strain evidence="2 3">EAF2021</strain>
    </source>
</reference>
<sequence>MQLSRKNIFRVVLIGDPAVGKTSIVNRLHNDDFDLNEQPTIGSTFVNYLCTFEDTSINLQIWDTAGEEQYRSVGPIYYRRAQAAIVVYDVTIESSFNNLQYWINEFKNASNCSNQDIFIVGNKIDLFEKIAVDADSAKQFAISNNFHFFQTSAKTGEGVIDLFQNVAKLCITKNSMENDFTNSLQDNQPQQNDWCC</sequence>
<dbReference type="SMART" id="SM00176">
    <property type="entry name" value="RAN"/>
    <property type="match status" value="1"/>
</dbReference>
<dbReference type="SMART" id="SM00173">
    <property type="entry name" value="RAS"/>
    <property type="match status" value="1"/>
</dbReference>
<dbReference type="EMBL" id="JAPFFF010000003">
    <property type="protein sequence ID" value="KAK8894479.1"/>
    <property type="molecule type" value="Genomic_DNA"/>
</dbReference>
<dbReference type="SMART" id="SM00174">
    <property type="entry name" value="RHO"/>
    <property type="match status" value="1"/>
</dbReference>
<dbReference type="CDD" id="cd00154">
    <property type="entry name" value="Rab"/>
    <property type="match status" value="1"/>
</dbReference>
<dbReference type="Proteomes" id="UP001470230">
    <property type="component" value="Unassembled WGS sequence"/>
</dbReference>
<accession>A0ABR2KTN1</accession>
<proteinExistence type="predicted"/>
<dbReference type="InterPro" id="IPR001806">
    <property type="entry name" value="Small_GTPase"/>
</dbReference>
<dbReference type="SMART" id="SM00175">
    <property type="entry name" value="RAB"/>
    <property type="match status" value="1"/>
</dbReference>
<dbReference type="PROSITE" id="PS51420">
    <property type="entry name" value="RHO"/>
    <property type="match status" value="1"/>
</dbReference>
<gene>
    <name evidence="2" type="ORF">M9Y10_022913</name>
</gene>
<keyword evidence="1" id="KW-0547">Nucleotide-binding</keyword>
<dbReference type="InterPro" id="IPR005225">
    <property type="entry name" value="Small_GTP-bd"/>
</dbReference>
<name>A0ABR2KTN1_9EUKA</name>
<dbReference type="PROSITE" id="PS51421">
    <property type="entry name" value="RAS"/>
    <property type="match status" value="1"/>
</dbReference>
<dbReference type="SUPFAM" id="SSF52540">
    <property type="entry name" value="P-loop containing nucleoside triphosphate hydrolases"/>
    <property type="match status" value="1"/>
</dbReference>
<comment type="caution">
    <text evidence="2">The sequence shown here is derived from an EMBL/GenBank/DDBJ whole genome shotgun (WGS) entry which is preliminary data.</text>
</comment>
<protein>
    <submittedName>
        <fullName evidence="2">Vacuolar protein sorting-associated protein 21</fullName>
    </submittedName>
</protein>
<dbReference type="PRINTS" id="PR00449">
    <property type="entry name" value="RASTRNSFRMNG"/>
</dbReference>
<keyword evidence="3" id="KW-1185">Reference proteome</keyword>
<dbReference type="InterPro" id="IPR027417">
    <property type="entry name" value="P-loop_NTPase"/>
</dbReference>
<dbReference type="PROSITE" id="PS51419">
    <property type="entry name" value="RAB"/>
    <property type="match status" value="1"/>
</dbReference>
<evidence type="ECO:0000313" key="2">
    <source>
        <dbReference type="EMBL" id="KAK8894479.1"/>
    </source>
</evidence>
<dbReference type="Gene3D" id="3.40.50.300">
    <property type="entry name" value="P-loop containing nucleotide triphosphate hydrolases"/>
    <property type="match status" value="1"/>
</dbReference>
<dbReference type="NCBIfam" id="TIGR00231">
    <property type="entry name" value="small_GTP"/>
    <property type="match status" value="1"/>
</dbReference>
<dbReference type="Pfam" id="PF00071">
    <property type="entry name" value="Ras"/>
    <property type="match status" value="1"/>
</dbReference>